<comment type="caution">
    <text evidence="1">The sequence shown here is derived from an EMBL/GenBank/DDBJ whole genome shotgun (WGS) entry which is preliminary data.</text>
</comment>
<sequence length="79" mass="8620">MAKKVTITIDDDILAFIDRKAASVGDTPNRSSYINSVLAKHRRTVLEAEMIAALKEDAKNPEYQAEIAAWDSVAGDGIE</sequence>
<proteinExistence type="predicted"/>
<dbReference type="EMBL" id="JACJQH010000010">
    <property type="protein sequence ID" value="MBD2195491.1"/>
    <property type="molecule type" value="Genomic_DNA"/>
</dbReference>
<dbReference type="Proteomes" id="UP000658514">
    <property type="component" value="Unassembled WGS sequence"/>
</dbReference>
<dbReference type="RefSeq" id="WP_190549299.1">
    <property type="nucleotide sequence ID" value="NZ_CAWPNO010000002.1"/>
</dbReference>
<organism evidence="1 2">
    <name type="scientific">Calothrix parietina FACHB-288</name>
    <dbReference type="NCBI Taxonomy" id="2692896"/>
    <lineage>
        <taxon>Bacteria</taxon>
        <taxon>Bacillati</taxon>
        <taxon>Cyanobacteriota</taxon>
        <taxon>Cyanophyceae</taxon>
        <taxon>Nostocales</taxon>
        <taxon>Calotrichaceae</taxon>
        <taxon>Calothrix</taxon>
    </lineage>
</organism>
<evidence type="ECO:0000313" key="2">
    <source>
        <dbReference type="Proteomes" id="UP000658514"/>
    </source>
</evidence>
<name>A0ABR8A8W8_9CYAN</name>
<gene>
    <name evidence="1" type="ORF">H6G24_08320</name>
</gene>
<accession>A0ABR8A8W8</accession>
<evidence type="ECO:0000313" key="1">
    <source>
        <dbReference type="EMBL" id="MBD2195491.1"/>
    </source>
</evidence>
<keyword evidence="2" id="KW-1185">Reference proteome</keyword>
<reference evidence="1 2" key="1">
    <citation type="journal article" date="2020" name="ISME J.">
        <title>Comparative genomics reveals insights into cyanobacterial evolution and habitat adaptation.</title>
        <authorList>
            <person name="Chen M.Y."/>
            <person name="Teng W.K."/>
            <person name="Zhao L."/>
            <person name="Hu C.X."/>
            <person name="Zhou Y.K."/>
            <person name="Han B.P."/>
            <person name="Song L.R."/>
            <person name="Shu W.S."/>
        </authorList>
    </citation>
    <scope>NUCLEOTIDE SEQUENCE [LARGE SCALE GENOMIC DNA]</scope>
    <source>
        <strain evidence="1 2">FACHB-288</strain>
    </source>
</reference>
<protein>
    <submittedName>
        <fullName evidence="1">CopG family transcriptional regulator</fullName>
    </submittedName>
</protein>